<keyword evidence="1" id="KW-0210">Decarboxylase</keyword>
<dbReference type="InterPro" id="IPR011766">
    <property type="entry name" value="TPP_enzyme_TPP-bd"/>
</dbReference>
<gene>
    <name evidence="4" type="ORF">OXD698_LOCUS52587</name>
</gene>
<dbReference type="Pfam" id="PF02775">
    <property type="entry name" value="TPP_enzyme_C"/>
    <property type="match status" value="1"/>
</dbReference>
<proteinExistence type="predicted"/>
<evidence type="ECO:0000313" key="5">
    <source>
        <dbReference type="Proteomes" id="UP000663844"/>
    </source>
</evidence>
<feature type="domain" description="Thiamine pyrophosphate enzyme TPP-binding" evidence="3">
    <location>
        <begin position="82"/>
        <end position="121"/>
    </location>
</feature>
<dbReference type="PANTHER" id="PTHR42818:SF1">
    <property type="entry name" value="SULFOPYRUVATE DECARBOXYLASE"/>
    <property type="match status" value="1"/>
</dbReference>
<evidence type="ECO:0000313" key="4">
    <source>
        <dbReference type="EMBL" id="CAF4420173.1"/>
    </source>
</evidence>
<sequence>ATVGCPPTLSCVPLLKTICLKLDGAVAAIFPNTPICIITAPSPSKQNTYKKAIPKAIDDAWPIPPTVKKSRSCPSPRCFRSSNRTVFCLDGDGAVIMHMGVLGNIAATAPSNFKHIVFNNGT</sequence>
<dbReference type="SUPFAM" id="SSF52518">
    <property type="entry name" value="Thiamin diphosphate-binding fold (THDP-binding)"/>
    <property type="match status" value="1"/>
</dbReference>
<protein>
    <recommendedName>
        <fullName evidence="3">Thiamine pyrophosphate enzyme TPP-binding domain-containing protein</fullName>
    </recommendedName>
</protein>
<keyword evidence="2" id="KW-0456">Lyase</keyword>
<feature type="non-terminal residue" evidence="4">
    <location>
        <position position="122"/>
    </location>
</feature>
<dbReference type="EMBL" id="CAJOAZ010028786">
    <property type="protein sequence ID" value="CAF4420173.1"/>
    <property type="molecule type" value="Genomic_DNA"/>
</dbReference>
<evidence type="ECO:0000256" key="1">
    <source>
        <dbReference type="ARBA" id="ARBA00022793"/>
    </source>
</evidence>
<dbReference type="GO" id="GO:0030976">
    <property type="term" value="F:thiamine pyrophosphate binding"/>
    <property type="evidence" value="ECO:0007669"/>
    <property type="project" value="InterPro"/>
</dbReference>
<dbReference type="AlphaFoldDB" id="A0A820QJY8"/>
<dbReference type="PANTHER" id="PTHR42818">
    <property type="entry name" value="SULFOPYRUVATE DECARBOXYLASE SUBUNIT ALPHA"/>
    <property type="match status" value="1"/>
</dbReference>
<reference evidence="4" key="1">
    <citation type="submission" date="2021-02" db="EMBL/GenBank/DDBJ databases">
        <authorList>
            <person name="Nowell W R."/>
        </authorList>
    </citation>
    <scope>NUCLEOTIDE SEQUENCE</scope>
</reference>
<feature type="non-terminal residue" evidence="4">
    <location>
        <position position="1"/>
    </location>
</feature>
<evidence type="ECO:0000259" key="3">
    <source>
        <dbReference type="Pfam" id="PF02775"/>
    </source>
</evidence>
<dbReference type="Proteomes" id="UP000663844">
    <property type="component" value="Unassembled WGS sequence"/>
</dbReference>
<organism evidence="4 5">
    <name type="scientific">Adineta steineri</name>
    <dbReference type="NCBI Taxonomy" id="433720"/>
    <lineage>
        <taxon>Eukaryota</taxon>
        <taxon>Metazoa</taxon>
        <taxon>Spiralia</taxon>
        <taxon>Gnathifera</taxon>
        <taxon>Rotifera</taxon>
        <taxon>Eurotatoria</taxon>
        <taxon>Bdelloidea</taxon>
        <taxon>Adinetida</taxon>
        <taxon>Adinetidae</taxon>
        <taxon>Adineta</taxon>
    </lineage>
</organism>
<accession>A0A820QJY8</accession>
<comment type="caution">
    <text evidence="4">The sequence shown here is derived from an EMBL/GenBank/DDBJ whole genome shotgun (WGS) entry which is preliminary data.</text>
</comment>
<dbReference type="InterPro" id="IPR029061">
    <property type="entry name" value="THDP-binding"/>
</dbReference>
<dbReference type="GO" id="GO:0016831">
    <property type="term" value="F:carboxy-lyase activity"/>
    <property type="evidence" value="ECO:0007669"/>
    <property type="project" value="UniProtKB-KW"/>
</dbReference>
<dbReference type="Gene3D" id="3.40.50.970">
    <property type="match status" value="1"/>
</dbReference>
<evidence type="ECO:0000256" key="2">
    <source>
        <dbReference type="ARBA" id="ARBA00023239"/>
    </source>
</evidence>
<dbReference type="InterPro" id="IPR051818">
    <property type="entry name" value="TPP_dependent_decarboxylase"/>
</dbReference>
<name>A0A820QJY8_9BILA</name>